<evidence type="ECO:0000313" key="3">
    <source>
        <dbReference type="Proteomes" id="UP000187941"/>
    </source>
</evidence>
<accession>A0A1P9X073</accession>
<name>A0A1P9X073_9BACT</name>
<organism evidence="2 3">
    <name type="scientific">Spirosoma montaniterrae</name>
    <dbReference type="NCBI Taxonomy" id="1178516"/>
    <lineage>
        <taxon>Bacteria</taxon>
        <taxon>Pseudomonadati</taxon>
        <taxon>Bacteroidota</taxon>
        <taxon>Cytophagia</taxon>
        <taxon>Cytophagales</taxon>
        <taxon>Cytophagaceae</taxon>
        <taxon>Spirosoma</taxon>
    </lineage>
</organism>
<dbReference type="InterPro" id="IPR051172">
    <property type="entry name" value="Chlamydia_OmcB"/>
</dbReference>
<dbReference type="PANTHER" id="PTHR34819:SF3">
    <property type="entry name" value="CELL SURFACE PROTEIN"/>
    <property type="match status" value="1"/>
</dbReference>
<dbReference type="OrthoDB" id="961007at2"/>
<protein>
    <recommendedName>
        <fullName evidence="1">DUF11 domain-containing protein</fullName>
    </recommendedName>
</protein>
<evidence type="ECO:0000313" key="2">
    <source>
        <dbReference type="EMBL" id="AQG81037.1"/>
    </source>
</evidence>
<evidence type="ECO:0000259" key="1">
    <source>
        <dbReference type="Pfam" id="PF01345"/>
    </source>
</evidence>
<proteinExistence type="predicted"/>
<dbReference type="Proteomes" id="UP000187941">
    <property type="component" value="Chromosome"/>
</dbReference>
<dbReference type="RefSeq" id="WP_077132499.1">
    <property type="nucleotide sequence ID" value="NZ_CP014263.1"/>
</dbReference>
<dbReference type="AlphaFoldDB" id="A0A1P9X073"/>
<feature type="domain" description="DUF11" evidence="1">
    <location>
        <begin position="78"/>
        <end position="181"/>
    </location>
</feature>
<sequence length="1216" mass="125583">MENNSFLEDSVTNRLPLTQQLASILQAAGFKQRVSWLMNTADYLTSWKNFIRLALCLVIILSNVDATLWAQSSGRASVRVVKQVDKSKAKQGDLLTYTLVVTNSGTATASNVIVRDSVSTGLTYRPNSVSAPVGSRFVIGSPISTWTITELTAGRSLTMTIQAIADSSGVLYNTATVAGDTAKVCTSIPLRVCTGDEYVFRLSGPPNKSRYQWYRDGVELTEQTTSQLDISRTGSYSLVVNNLDEKCPDYTCCPFIVEEVAPPAFKAQTVAVNCAQPQPNGQLIVSDFDRAHTYQYSLGTSFNADASLSGSARKIPENGVIATQLPDPTGSQAYTVRVYNEAGCYTDQTVSLSAAGCCSLTATPIASACDPITNTYSSTVVVALAQPIAGTLTIADGPQSTTIATATGTRQYTAVFTGLIASGTSHTVTALLTNCSLTSTTYAAPASCTLSLALTNVRPGACDTPTNSYTVSGELSLTNAIAGTAVFSDGSSTATVSVSAGTTSVPFTLTGLVSGTGSHTVSVSYAGKSSSITYTAPVSCSTCPVPVIALANASQTVCAGGTAPAPLSVSVVSGTVTAYTWYGPLSSTATALTTPIVSATNAAYQPVGELSAGTYYYAVVLQSNSVTSCTTVAYASLTVQPQPSLVQLPIAACANQPVDILTSFSVTGGSGTTKVFSTSGNAQANTNALTNTVVSLSTTTTFYLSGTTASGCVWSGETILRVNPVPNAGTNQVLVCEGPAPTSTTLAATGVERGEWRAVVGNPASASFSSGTALNTTVSGLTSPGTYTFVFSSPESCSSSVTVEVPACLCAQSLSVSRGECNTATNQYAVTGTISLTNTPARSLTVSDGTATATVSVTSGQSTVAYSLTGLLSGSGSHTITVTSSVSGCGPLSATYAAPASCTIARPTLAIKDPCRCFNVEYAPDAPKRLYEVVEVTAQPGQSWRIVAQTGMLRPDTLTRTSVPVGTTLTETPGGSGKYQLTFTHDDGVGYSLTVTNGVDNLTIANQCQLYPSVTTTMLSASVCQSATPVALTATVGVAATTRFFYVDKTTGQPVTITEFNPSQFTAGELVAIKTEVVPQNPAQCSFTLVQSVRIDASPSFLARITPVSCTGNVAQANGRIQLSQFQPGSTYQYSLGSSFNANASLSGGAQGIPENGLIVDNLANPTLAQDYTVQVSNQAGCTASQTVRLVPTACVCPTGNCIPFTVQQIRGVRRR</sequence>
<dbReference type="InterPro" id="IPR013783">
    <property type="entry name" value="Ig-like_fold"/>
</dbReference>
<dbReference type="InterPro" id="IPR047589">
    <property type="entry name" value="DUF11_rpt"/>
</dbReference>
<dbReference type="PANTHER" id="PTHR34819">
    <property type="entry name" value="LARGE CYSTEINE-RICH PERIPLASMIC PROTEIN OMCB"/>
    <property type="match status" value="1"/>
</dbReference>
<dbReference type="Pfam" id="PF01345">
    <property type="entry name" value="DUF11"/>
    <property type="match status" value="1"/>
</dbReference>
<reference evidence="2 3" key="1">
    <citation type="submission" date="2016-01" db="EMBL/GenBank/DDBJ databases">
        <authorList>
            <person name="Oliw E.H."/>
        </authorList>
    </citation>
    <scope>NUCLEOTIDE SEQUENCE [LARGE SCALE GENOMIC DNA]</scope>
    <source>
        <strain evidence="2 3">DY10</strain>
    </source>
</reference>
<dbReference type="Gene3D" id="2.60.40.10">
    <property type="entry name" value="Immunoglobulins"/>
    <property type="match status" value="1"/>
</dbReference>
<gene>
    <name evidence="2" type="ORF">AWR27_17955</name>
</gene>
<dbReference type="NCBIfam" id="TIGR01451">
    <property type="entry name" value="B_ant_repeat"/>
    <property type="match status" value="1"/>
</dbReference>
<dbReference type="KEGG" id="smon:AWR27_17955"/>
<dbReference type="STRING" id="1178516.AWR27_17955"/>
<keyword evidence="3" id="KW-1185">Reference proteome</keyword>
<dbReference type="EMBL" id="CP014263">
    <property type="protein sequence ID" value="AQG81037.1"/>
    <property type="molecule type" value="Genomic_DNA"/>
</dbReference>
<dbReference type="InterPro" id="IPR001434">
    <property type="entry name" value="OmcB-like_DUF11"/>
</dbReference>